<dbReference type="Proteomes" id="UP000826513">
    <property type="component" value="Plasmid pTiAF3.44"/>
</dbReference>
<dbReference type="PANTHER" id="PTHR48106">
    <property type="entry name" value="QUINONE OXIDOREDUCTASE PIG3-RELATED"/>
    <property type="match status" value="1"/>
</dbReference>
<reference evidence="4 6" key="1">
    <citation type="submission" date="2019-04" db="EMBL/GenBank/DDBJ databases">
        <title>Complete genome sequence of Agrobacterium larrymoorei CFBP5473.</title>
        <authorList>
            <person name="Haryono M."/>
            <person name="Chou L."/>
            <person name="Lin Y.-C."/>
            <person name="Lai E.-M."/>
            <person name="Kuo C.-H."/>
        </authorList>
    </citation>
    <scope>NUCLEOTIDE SEQUENCE [LARGE SCALE GENOMIC DNA]</scope>
    <source>
        <strain evidence="4 6">CFBP5473</strain>
        <plasmid evidence="6">pticfbp5473</plasmid>
        <plasmid evidence="4">pTiCFBP5473</plasmid>
    </source>
</reference>
<sequence length="305" mass="31255">MKSIRYHDYGTPEQLRLEKIDAPVPAEGEVLVDVAADAVNPVDYKLRNGWAREALPLNLPYVPGGDFSGTIVAVGPGVSEARIGERVMGMISVLRGGAYAEQVSVPAEDAVRVPEGLDLIVAAALPMGVMTGYDLIQRGIDARAGERILVTGAAGSVGRAAVYAAAARGATVIALVRAPVDVPISGAAETIVLPNGDAIASTGPFDAVADTVGGDLAQSLVAQIRPKGRFVTVVGQLPEVPTDSGITVGHVVVESSAANLLRFAEAVAAGRAQVPAPQSMPLEQAAEAHRRLEAGGVGSKLVLVP</sequence>
<geneLocation type="plasmid" evidence="4">
    <name>pTiCFBP5473</name>
</geneLocation>
<dbReference type="Gene3D" id="3.90.180.10">
    <property type="entry name" value="Medium-chain alcohol dehydrogenases, catalytic domain"/>
    <property type="match status" value="1"/>
</dbReference>
<dbReference type="OrthoDB" id="9805883at2"/>
<keyword evidence="2" id="KW-0560">Oxidoreductase</keyword>
<proteinExistence type="predicted"/>
<evidence type="ECO:0000313" key="4">
    <source>
        <dbReference type="EMBL" id="QCJ01046.1"/>
    </source>
</evidence>
<keyword evidence="4" id="KW-0614">Plasmid</keyword>
<feature type="domain" description="Enoyl reductase (ER)" evidence="3">
    <location>
        <begin position="10"/>
        <end position="303"/>
    </location>
</feature>
<evidence type="ECO:0000313" key="7">
    <source>
        <dbReference type="Proteomes" id="UP000826513"/>
    </source>
</evidence>
<name>A0A4D7DU50_9HYPH</name>
<dbReference type="GO" id="GO:0016651">
    <property type="term" value="F:oxidoreductase activity, acting on NAD(P)H"/>
    <property type="evidence" value="ECO:0007669"/>
    <property type="project" value="TreeGrafter"/>
</dbReference>
<geneLocation type="plasmid" evidence="5 7">
    <name>pTiAF3.44</name>
</geneLocation>
<dbReference type="Gene3D" id="3.40.50.720">
    <property type="entry name" value="NAD(P)-binding Rossmann-like Domain"/>
    <property type="match status" value="1"/>
</dbReference>
<geneLocation type="plasmid" evidence="6">
    <name>pticfbp5473</name>
</geneLocation>
<dbReference type="EMBL" id="CP039694">
    <property type="protein sequence ID" value="QCJ01046.1"/>
    <property type="molecule type" value="Genomic_DNA"/>
</dbReference>
<dbReference type="Pfam" id="PF13602">
    <property type="entry name" value="ADH_zinc_N_2"/>
    <property type="match status" value="1"/>
</dbReference>
<dbReference type="Proteomes" id="UP000298545">
    <property type="component" value="Plasmid pTiCFBP5473"/>
</dbReference>
<dbReference type="InterPro" id="IPR020843">
    <property type="entry name" value="ER"/>
</dbReference>
<gene>
    <name evidence="4" type="ORF">CFBP5473_24140</name>
    <name evidence="5" type="ORF">J5285_22795</name>
</gene>
<keyword evidence="1" id="KW-0521">NADP</keyword>
<keyword evidence="7" id="KW-1185">Reference proteome</keyword>
<dbReference type="AlphaFoldDB" id="A0A4D7DU50"/>
<accession>A0A4D7DU50</accession>
<dbReference type="InterPro" id="IPR013154">
    <property type="entry name" value="ADH-like_N"/>
</dbReference>
<dbReference type="SMART" id="SM00829">
    <property type="entry name" value="PKS_ER"/>
    <property type="match status" value="1"/>
</dbReference>
<dbReference type="InterPro" id="IPR011032">
    <property type="entry name" value="GroES-like_sf"/>
</dbReference>
<evidence type="ECO:0000256" key="1">
    <source>
        <dbReference type="ARBA" id="ARBA00022857"/>
    </source>
</evidence>
<evidence type="ECO:0000256" key="2">
    <source>
        <dbReference type="ARBA" id="ARBA00023002"/>
    </source>
</evidence>
<dbReference type="Pfam" id="PF08240">
    <property type="entry name" value="ADH_N"/>
    <property type="match status" value="1"/>
</dbReference>
<dbReference type="InterPro" id="IPR036291">
    <property type="entry name" value="NAD(P)-bd_dom_sf"/>
</dbReference>
<evidence type="ECO:0000313" key="6">
    <source>
        <dbReference type="Proteomes" id="UP000298545"/>
    </source>
</evidence>
<organism evidence="4 6">
    <name type="scientific">Agrobacterium larrymoorei</name>
    <dbReference type="NCBI Taxonomy" id="160699"/>
    <lineage>
        <taxon>Bacteria</taxon>
        <taxon>Pseudomonadati</taxon>
        <taxon>Pseudomonadota</taxon>
        <taxon>Alphaproteobacteria</taxon>
        <taxon>Hyphomicrobiales</taxon>
        <taxon>Rhizobiaceae</taxon>
        <taxon>Rhizobium/Agrobacterium group</taxon>
        <taxon>Agrobacterium</taxon>
    </lineage>
</organism>
<dbReference type="STRING" id="1367849.GCA_000518585_04767"/>
<dbReference type="KEGG" id="alf:CFBP5473_24140"/>
<evidence type="ECO:0000313" key="5">
    <source>
        <dbReference type="EMBL" id="QYA10382.1"/>
    </source>
</evidence>
<dbReference type="CDD" id="cd05289">
    <property type="entry name" value="MDR_like_2"/>
    <property type="match status" value="1"/>
</dbReference>
<dbReference type="SUPFAM" id="SSF51735">
    <property type="entry name" value="NAD(P)-binding Rossmann-fold domains"/>
    <property type="match status" value="1"/>
</dbReference>
<evidence type="ECO:0000259" key="3">
    <source>
        <dbReference type="SMART" id="SM00829"/>
    </source>
</evidence>
<dbReference type="EMBL" id="CP072169">
    <property type="protein sequence ID" value="QYA10382.1"/>
    <property type="molecule type" value="Genomic_DNA"/>
</dbReference>
<dbReference type="RefSeq" id="WP_027677245.1">
    <property type="nucleotide sequence ID" value="NZ_CP039694.1"/>
</dbReference>
<reference evidence="5 7" key="2">
    <citation type="submission" date="2021-03" db="EMBL/GenBank/DDBJ databases">
        <title>Rapid diversification of plasmids in a genus of pathogenic and nitrogen fixing bacteria.</title>
        <authorList>
            <person name="Weisberg A.J."/>
            <person name="Miller M."/>
            <person name="Ream W."/>
            <person name="Grunwald N.J."/>
            <person name="Chang J.H."/>
        </authorList>
    </citation>
    <scope>NUCLEOTIDE SEQUENCE [LARGE SCALE GENOMIC DNA]</scope>
    <source>
        <strain evidence="5 7">AF3.44</strain>
        <plasmid evidence="5 7">pTiAF3.44</plasmid>
    </source>
</reference>
<protein>
    <submittedName>
        <fullName evidence="4">NADP-dependent oxidoreductase</fullName>
    </submittedName>
</protein>
<dbReference type="SUPFAM" id="SSF50129">
    <property type="entry name" value="GroES-like"/>
    <property type="match status" value="1"/>
</dbReference>
<dbReference type="GO" id="GO:0070402">
    <property type="term" value="F:NADPH binding"/>
    <property type="evidence" value="ECO:0007669"/>
    <property type="project" value="TreeGrafter"/>
</dbReference>